<dbReference type="PANTHER" id="PTHR43004:SF19">
    <property type="entry name" value="BINDING MONOOXYGENASE, PUTATIVE (JCVI)-RELATED"/>
    <property type="match status" value="1"/>
</dbReference>
<evidence type="ECO:0000256" key="3">
    <source>
        <dbReference type="ARBA" id="ARBA00022827"/>
    </source>
</evidence>
<dbReference type="InterPro" id="IPR002938">
    <property type="entry name" value="FAD-bd"/>
</dbReference>
<evidence type="ECO:0000313" key="6">
    <source>
        <dbReference type="EMBL" id="MCT2583818.1"/>
    </source>
</evidence>
<keyword evidence="7" id="KW-1185">Reference proteome</keyword>
<dbReference type="EMBL" id="JAFFZE010000010">
    <property type="protein sequence ID" value="MCT2583818.1"/>
    <property type="molecule type" value="Genomic_DNA"/>
</dbReference>
<dbReference type="InterPro" id="IPR050641">
    <property type="entry name" value="RIFMO-like"/>
</dbReference>
<comment type="caution">
    <text evidence="6">The sequence shown here is derived from an EMBL/GenBank/DDBJ whole genome shotgun (WGS) entry which is preliminary data.</text>
</comment>
<name>A0ABT2J7Q8_9PSEU</name>
<dbReference type="InterPro" id="IPR036188">
    <property type="entry name" value="FAD/NAD-bd_sf"/>
</dbReference>
<keyword evidence="2" id="KW-0285">Flavoprotein</keyword>
<dbReference type="RefSeq" id="WP_260191200.1">
    <property type="nucleotide sequence ID" value="NZ_JAFFZE010000010.1"/>
</dbReference>
<dbReference type="Pfam" id="PF01494">
    <property type="entry name" value="FAD_binding_3"/>
    <property type="match status" value="1"/>
</dbReference>
<keyword evidence="3" id="KW-0274">FAD</keyword>
<proteinExistence type="predicted"/>
<evidence type="ECO:0000256" key="4">
    <source>
        <dbReference type="SAM" id="MobiDB-lite"/>
    </source>
</evidence>
<gene>
    <name evidence="6" type="ORF">JT362_11875</name>
</gene>
<dbReference type="Gene3D" id="3.30.9.10">
    <property type="entry name" value="D-Amino Acid Oxidase, subunit A, domain 2"/>
    <property type="match status" value="1"/>
</dbReference>
<dbReference type="Proteomes" id="UP001156441">
    <property type="component" value="Unassembled WGS sequence"/>
</dbReference>
<evidence type="ECO:0000259" key="5">
    <source>
        <dbReference type="Pfam" id="PF01494"/>
    </source>
</evidence>
<feature type="region of interest" description="Disordered" evidence="4">
    <location>
        <begin position="410"/>
        <end position="429"/>
    </location>
</feature>
<dbReference type="SUPFAM" id="SSF51905">
    <property type="entry name" value="FAD/NAD(P)-binding domain"/>
    <property type="match status" value="1"/>
</dbReference>
<dbReference type="PANTHER" id="PTHR43004">
    <property type="entry name" value="TRK SYSTEM POTASSIUM UPTAKE PROTEIN"/>
    <property type="match status" value="1"/>
</dbReference>
<organism evidence="6 7">
    <name type="scientific">Actinophytocola gossypii</name>
    <dbReference type="NCBI Taxonomy" id="2812003"/>
    <lineage>
        <taxon>Bacteria</taxon>
        <taxon>Bacillati</taxon>
        <taxon>Actinomycetota</taxon>
        <taxon>Actinomycetes</taxon>
        <taxon>Pseudonocardiales</taxon>
        <taxon>Pseudonocardiaceae</taxon>
    </lineage>
</organism>
<dbReference type="Gene3D" id="3.40.30.120">
    <property type="match status" value="1"/>
</dbReference>
<dbReference type="PRINTS" id="PR00420">
    <property type="entry name" value="RNGMNOXGNASE"/>
</dbReference>
<comment type="cofactor">
    <cofactor evidence="1">
        <name>FAD</name>
        <dbReference type="ChEBI" id="CHEBI:57692"/>
    </cofactor>
</comment>
<evidence type="ECO:0000256" key="1">
    <source>
        <dbReference type="ARBA" id="ARBA00001974"/>
    </source>
</evidence>
<accession>A0ABT2J7Q8</accession>
<reference evidence="6 7" key="1">
    <citation type="submission" date="2021-02" db="EMBL/GenBank/DDBJ databases">
        <title>Actinophytocola xerophila sp. nov., isolated from soil of cotton cropping field.</title>
        <authorList>
            <person name="Huang R."/>
            <person name="Chen X."/>
            <person name="Ge X."/>
            <person name="Liu W."/>
        </authorList>
    </citation>
    <scope>NUCLEOTIDE SEQUENCE [LARGE SCALE GENOMIC DNA]</scope>
    <source>
        <strain evidence="6 7">S1-96</strain>
    </source>
</reference>
<protein>
    <submittedName>
        <fullName evidence="6">FAD-dependent oxidoreductase</fullName>
    </submittedName>
</protein>
<dbReference type="Pfam" id="PF21274">
    <property type="entry name" value="Rng_hyd_C"/>
    <property type="match status" value="1"/>
</dbReference>
<dbReference type="Gene3D" id="3.50.50.60">
    <property type="entry name" value="FAD/NAD(P)-binding domain"/>
    <property type="match status" value="1"/>
</dbReference>
<evidence type="ECO:0000313" key="7">
    <source>
        <dbReference type="Proteomes" id="UP001156441"/>
    </source>
</evidence>
<evidence type="ECO:0000256" key="2">
    <source>
        <dbReference type="ARBA" id="ARBA00022630"/>
    </source>
</evidence>
<sequence length="544" mass="58387">MTGPHDHTTAVLIVGGGITGLSTALFLTRLGVRSTLVERHPSTAIMPQARAFNPRSMEIYRTLGLEKEIRARTSILADLPEMIGADTLTGQERFRVDLLAQVRPPTSLSPTDWGLIDQDELELVVRAAAERRGAGGRVGPPQGSPNPPEDGVRAVVRDLGTGAEHRVHADYLVAADGSRAGVRDQLGVGADGPGVLGHSAHFVFDADLGEALRGPGFLLAYLDQPATGTVLAPLRQRGRWMLGVPFEPRDGQRVEDFTEQRCVELVRRAVGVEDLDSTLVPLVPGSSRTLMEVRIGGWVARGYRAGRVFFAGDSAHVVPPSGSYGANTGIADAHNLAWKLAAVLGGQAGQSLLDTYEDERRPVAQLTLDQTMRLLRARHHGTTDELTAIDDLAMIFGYWYDSAAVLVEPPGPDGPVEDPRQPSGRPGLRAPHVWLDRAGTRLSSHDLFTGAFTVLVGPHGGEWAAAARTVAASLGVELDVHQVGIELHDPEGRFLDAYGITAGGMSLVRPDGFVAWRADGPAPLPEHELERVLGRLLARDHRAR</sequence>
<feature type="domain" description="FAD-binding" evidence="5">
    <location>
        <begin position="9"/>
        <end position="370"/>
    </location>
</feature>